<dbReference type="InterPro" id="IPR012910">
    <property type="entry name" value="Plug_dom"/>
</dbReference>
<dbReference type="Gene3D" id="2.170.130.10">
    <property type="entry name" value="TonB-dependent receptor, plug domain"/>
    <property type="match status" value="1"/>
</dbReference>
<keyword evidence="2 9" id="KW-0813">Transport</keyword>
<evidence type="ECO:0000256" key="5">
    <source>
        <dbReference type="ARBA" id="ARBA00022729"/>
    </source>
</evidence>
<organism evidence="12 13">
    <name type="scientific">Flavobacterium columnare</name>
    <dbReference type="NCBI Taxonomy" id="996"/>
    <lineage>
        <taxon>Bacteria</taxon>
        <taxon>Pseudomonadati</taxon>
        <taxon>Bacteroidota</taxon>
        <taxon>Flavobacteriia</taxon>
        <taxon>Flavobacteriales</taxon>
        <taxon>Flavobacteriaceae</taxon>
        <taxon>Flavobacterium</taxon>
    </lineage>
</organism>
<dbReference type="InterPro" id="IPR008969">
    <property type="entry name" value="CarboxyPept-like_regulatory"/>
</dbReference>
<dbReference type="Proteomes" id="UP000198034">
    <property type="component" value="Unassembled WGS sequence"/>
</dbReference>
<keyword evidence="3 9" id="KW-1134">Transmembrane beta strand</keyword>
<comment type="subcellular location">
    <subcellularLocation>
        <location evidence="1 9">Cell outer membrane</location>
        <topology evidence="1 9">Multi-pass membrane protein</topology>
    </subcellularLocation>
</comment>
<keyword evidence="5 10" id="KW-0732">Signal</keyword>
<feature type="domain" description="TonB-dependent receptor plug" evidence="11">
    <location>
        <begin position="131"/>
        <end position="231"/>
    </location>
</feature>
<dbReference type="Pfam" id="PF07715">
    <property type="entry name" value="Plug"/>
    <property type="match status" value="1"/>
</dbReference>
<evidence type="ECO:0000256" key="4">
    <source>
        <dbReference type="ARBA" id="ARBA00022692"/>
    </source>
</evidence>
<comment type="similarity">
    <text evidence="9">Belongs to the TonB-dependent receptor family.</text>
</comment>
<dbReference type="GO" id="GO:0009279">
    <property type="term" value="C:cell outer membrane"/>
    <property type="evidence" value="ECO:0007669"/>
    <property type="project" value="UniProtKB-SubCell"/>
</dbReference>
<evidence type="ECO:0000256" key="7">
    <source>
        <dbReference type="ARBA" id="ARBA00023136"/>
    </source>
</evidence>
<keyword evidence="8 9" id="KW-0998">Cell outer membrane</keyword>
<keyword evidence="4 9" id="KW-0812">Transmembrane</keyword>
<feature type="signal peptide" evidence="10">
    <location>
        <begin position="1"/>
        <end position="20"/>
    </location>
</feature>
<evidence type="ECO:0000256" key="1">
    <source>
        <dbReference type="ARBA" id="ARBA00004571"/>
    </source>
</evidence>
<dbReference type="PROSITE" id="PS52016">
    <property type="entry name" value="TONB_DEPENDENT_REC_3"/>
    <property type="match status" value="1"/>
</dbReference>
<dbReference type="InterPro" id="IPR039426">
    <property type="entry name" value="TonB-dep_rcpt-like"/>
</dbReference>
<name>A0A2D0AHS0_9FLAO</name>
<dbReference type="EMBL" id="MTCY01000015">
    <property type="protein sequence ID" value="OWP77656.1"/>
    <property type="molecule type" value="Genomic_DNA"/>
</dbReference>
<dbReference type="AlphaFoldDB" id="A0A2D0AHS0"/>
<evidence type="ECO:0000256" key="3">
    <source>
        <dbReference type="ARBA" id="ARBA00022452"/>
    </source>
</evidence>
<comment type="caution">
    <text evidence="12">The sequence shown here is derived from an EMBL/GenBank/DDBJ whole genome shotgun (WGS) entry which is preliminary data.</text>
</comment>
<evidence type="ECO:0000256" key="8">
    <source>
        <dbReference type="ARBA" id="ARBA00023237"/>
    </source>
</evidence>
<sequence length="918" mass="104621">MNKKLQLLLFLSLVFHQANFAQFKVFGNIRNSNDDNLFSVKVILASADEKKYIHQVHTDKSGNFVLNSKEKTGKLILKLPGYKTTYKFIEFTQNKLDVGIIYLEEDLLKSLETESALVDLAFLRKSPTATNTIFESTEFNHNSNKDFVERTSLLPGIYTTALGGSYAQSRIRLRGYNQNNITPLLDGISLRDYESGEVNWLFIAPANDALDAIQIQRGLGSSKLVNASVAGTINFLLRDPFRKYDNYILAESGNNDYKKYSLSLNTGNVDKGFGLNLLLSNTSGGGYFPGTAFNATGYYLGLGYKTDKHKFTLKLLGAPSWSDFRNRIATIADISNKALVINPKYNVAYNNYRGENIPLNTSANHTPTLSLEWQYKINDNNIFALKTYGIYGNNSFKDYTGSDIFNDFSQFFNSNNTIDYNYIEAYNRGLAPNVLKDENGNPVSYTRGFYTVNGKNLYLNSSEWNTKTAGVSQTENFSKKLLYGTLLNYSTNLTSKLKFDIGIDVRKSTSKNTKYLNNLFGADGYLIDQLQNKSIFTTETFSLKDNLYNPFKQINTTKVDFYKENNTWYYGAYSQLQLNLKNFNFLLQGGYSENDFSKVTYDIFNTNLSETSGHVKLDSYNVKFGANWNINTKNNIWLNAGLVSRVPILNYVFDFSTNKIKPGYKNEDFKSIEAGYTFLSKNFNLNFIAYTNYLDNSTEQLFETGYGVTGFTHDLSKRNSGLELDFTYKPFDRFTIYSSHTYGEGTYGKDAKYTEYDNNKTTDLFVKDLKIGGVPEWMSSLSLMVEPVRRLSFTVTGKYHDNFYSNTPAEQYDPVWYPDSYAKYDLKLPSFLLFDTSLKYKIRLNNDDLVNVGLSMNNIFDTLYINESTRSFGNKQIIPNTNSTYGDRYPANFRGVNGANTAFFGFGRTWNFAVQYRF</sequence>
<keyword evidence="6" id="KW-0798">TonB box</keyword>
<dbReference type="InterPro" id="IPR036942">
    <property type="entry name" value="Beta-barrel_TonB_sf"/>
</dbReference>
<dbReference type="Gene3D" id="2.40.170.20">
    <property type="entry name" value="TonB-dependent receptor, beta-barrel domain"/>
    <property type="match status" value="1"/>
</dbReference>
<dbReference type="InterPro" id="IPR037066">
    <property type="entry name" value="Plug_dom_sf"/>
</dbReference>
<protein>
    <recommendedName>
        <fullName evidence="11">TonB-dependent receptor plug domain-containing protein</fullName>
    </recommendedName>
</protein>
<evidence type="ECO:0000313" key="12">
    <source>
        <dbReference type="EMBL" id="OWP77656.1"/>
    </source>
</evidence>
<evidence type="ECO:0000256" key="10">
    <source>
        <dbReference type="SAM" id="SignalP"/>
    </source>
</evidence>
<evidence type="ECO:0000256" key="9">
    <source>
        <dbReference type="PROSITE-ProRule" id="PRU01360"/>
    </source>
</evidence>
<dbReference type="PROSITE" id="PS01156">
    <property type="entry name" value="TONB_DEPENDENT_REC_2"/>
    <property type="match status" value="1"/>
</dbReference>
<evidence type="ECO:0000256" key="6">
    <source>
        <dbReference type="ARBA" id="ARBA00023077"/>
    </source>
</evidence>
<gene>
    <name evidence="12" type="ORF">BWK62_06775</name>
</gene>
<accession>A0A2D0AHS0</accession>
<evidence type="ECO:0000259" key="11">
    <source>
        <dbReference type="Pfam" id="PF07715"/>
    </source>
</evidence>
<dbReference type="SUPFAM" id="SSF49464">
    <property type="entry name" value="Carboxypeptidase regulatory domain-like"/>
    <property type="match status" value="1"/>
</dbReference>
<proteinExistence type="inferred from homology"/>
<keyword evidence="7 9" id="KW-0472">Membrane</keyword>
<evidence type="ECO:0000313" key="13">
    <source>
        <dbReference type="Proteomes" id="UP000198034"/>
    </source>
</evidence>
<evidence type="ECO:0000256" key="2">
    <source>
        <dbReference type="ARBA" id="ARBA00022448"/>
    </source>
</evidence>
<reference evidence="12 13" key="1">
    <citation type="journal article" date="2017" name="Infect. Genet. Evol.">
        <title>Comparative genome analysis of fish pathogen Flavobacterium columnare reveals extensive sequence diversity within the species.</title>
        <authorList>
            <person name="Kayansamruaj P."/>
            <person name="Dong H.T."/>
            <person name="Hirono I."/>
            <person name="Kondo H."/>
            <person name="Senapin S."/>
            <person name="Rodkhum C."/>
        </authorList>
    </citation>
    <scope>NUCLEOTIDE SEQUENCE [LARGE SCALE GENOMIC DNA]</scope>
    <source>
        <strain evidence="12 13">1214</strain>
    </source>
</reference>
<feature type="chain" id="PRO_5012474560" description="TonB-dependent receptor plug domain-containing protein" evidence="10">
    <location>
        <begin position="21"/>
        <end position="918"/>
    </location>
</feature>
<dbReference type="InterPro" id="IPR010917">
    <property type="entry name" value="TonB_rcpt_CS"/>
</dbReference>
<dbReference type="SUPFAM" id="SSF56935">
    <property type="entry name" value="Porins"/>
    <property type="match status" value="1"/>
</dbReference>